<reference evidence="1" key="5">
    <citation type="submission" date="2025-09" db="UniProtKB">
        <authorList>
            <consortium name="Ensembl"/>
        </authorList>
    </citation>
    <scope>IDENTIFICATION</scope>
</reference>
<sequence>CGAGLSRVLSMQVPDLGLDCPWLKVRANRKQMVRLRAHLVNLVAQSHCNSTCFCIAKVTFHIWAKRALMQNTKYCRCWNLKQKQREPGTLSSELTVYLWAKHGSQFSSNQPMIFPRD</sequence>
<name>A0A4W3IZQ7_CALMI</name>
<reference evidence="2" key="1">
    <citation type="journal article" date="2006" name="Science">
        <title>Ancient noncoding elements conserved in the human genome.</title>
        <authorList>
            <person name="Venkatesh B."/>
            <person name="Kirkness E.F."/>
            <person name="Loh Y.H."/>
            <person name="Halpern A.L."/>
            <person name="Lee A.P."/>
            <person name="Johnson J."/>
            <person name="Dandona N."/>
            <person name="Viswanathan L.D."/>
            <person name="Tay A."/>
            <person name="Venter J.C."/>
            <person name="Strausberg R.L."/>
            <person name="Brenner S."/>
        </authorList>
    </citation>
    <scope>NUCLEOTIDE SEQUENCE [LARGE SCALE GENOMIC DNA]</scope>
</reference>
<dbReference type="AlphaFoldDB" id="A0A4W3IZQ7"/>
<proteinExistence type="predicted"/>
<evidence type="ECO:0000313" key="1">
    <source>
        <dbReference type="Ensembl" id="ENSCMIP00000031528.1"/>
    </source>
</evidence>
<dbReference type="Proteomes" id="UP000314986">
    <property type="component" value="Unassembled WGS sequence"/>
</dbReference>
<dbReference type="Ensembl" id="ENSCMIT00000032008.1">
    <property type="protein sequence ID" value="ENSCMIP00000031528.1"/>
    <property type="gene ID" value="ENSCMIG00000013520.1"/>
</dbReference>
<reference evidence="2" key="2">
    <citation type="journal article" date="2007" name="PLoS Biol.">
        <title>Survey sequencing and comparative analysis of the elephant shark (Callorhinchus milii) genome.</title>
        <authorList>
            <person name="Venkatesh B."/>
            <person name="Kirkness E.F."/>
            <person name="Loh Y.H."/>
            <person name="Halpern A.L."/>
            <person name="Lee A.P."/>
            <person name="Johnson J."/>
            <person name="Dandona N."/>
            <person name="Viswanathan L.D."/>
            <person name="Tay A."/>
            <person name="Venter J.C."/>
            <person name="Strausberg R.L."/>
            <person name="Brenner S."/>
        </authorList>
    </citation>
    <scope>NUCLEOTIDE SEQUENCE [LARGE SCALE GENOMIC DNA]</scope>
</reference>
<accession>A0A4W3IZQ7</accession>
<reference evidence="1" key="4">
    <citation type="submission" date="2025-08" db="UniProtKB">
        <authorList>
            <consortium name="Ensembl"/>
        </authorList>
    </citation>
    <scope>IDENTIFICATION</scope>
</reference>
<evidence type="ECO:0000313" key="2">
    <source>
        <dbReference type="Proteomes" id="UP000314986"/>
    </source>
</evidence>
<keyword evidence="2" id="KW-1185">Reference proteome</keyword>
<protein>
    <submittedName>
        <fullName evidence="1">Uncharacterized protein</fullName>
    </submittedName>
</protein>
<organism evidence="1 2">
    <name type="scientific">Callorhinchus milii</name>
    <name type="common">Ghost shark</name>
    <dbReference type="NCBI Taxonomy" id="7868"/>
    <lineage>
        <taxon>Eukaryota</taxon>
        <taxon>Metazoa</taxon>
        <taxon>Chordata</taxon>
        <taxon>Craniata</taxon>
        <taxon>Vertebrata</taxon>
        <taxon>Chondrichthyes</taxon>
        <taxon>Holocephali</taxon>
        <taxon>Chimaeriformes</taxon>
        <taxon>Callorhinchidae</taxon>
        <taxon>Callorhinchus</taxon>
    </lineage>
</organism>
<dbReference type="InParanoid" id="A0A4W3IZQ7"/>
<reference evidence="2" key="3">
    <citation type="journal article" date="2014" name="Nature">
        <title>Elephant shark genome provides unique insights into gnathostome evolution.</title>
        <authorList>
            <consortium name="International Elephant Shark Genome Sequencing Consortium"/>
            <person name="Venkatesh B."/>
            <person name="Lee A.P."/>
            <person name="Ravi V."/>
            <person name="Maurya A.K."/>
            <person name="Lian M.M."/>
            <person name="Swann J.B."/>
            <person name="Ohta Y."/>
            <person name="Flajnik M.F."/>
            <person name="Sutoh Y."/>
            <person name="Kasahara M."/>
            <person name="Hoon S."/>
            <person name="Gangu V."/>
            <person name="Roy S.W."/>
            <person name="Irimia M."/>
            <person name="Korzh V."/>
            <person name="Kondrychyn I."/>
            <person name="Lim Z.W."/>
            <person name="Tay B.H."/>
            <person name="Tohari S."/>
            <person name="Kong K.W."/>
            <person name="Ho S."/>
            <person name="Lorente-Galdos B."/>
            <person name="Quilez J."/>
            <person name="Marques-Bonet T."/>
            <person name="Raney B.J."/>
            <person name="Ingham P.W."/>
            <person name="Tay A."/>
            <person name="Hillier L.W."/>
            <person name="Minx P."/>
            <person name="Boehm T."/>
            <person name="Wilson R.K."/>
            <person name="Brenner S."/>
            <person name="Warren W.C."/>
        </authorList>
    </citation>
    <scope>NUCLEOTIDE SEQUENCE [LARGE SCALE GENOMIC DNA]</scope>
</reference>